<name>A0A4U5LTN4_STECR</name>
<organism evidence="2 3">
    <name type="scientific">Steinernema carpocapsae</name>
    <name type="common">Entomopathogenic nematode</name>
    <dbReference type="NCBI Taxonomy" id="34508"/>
    <lineage>
        <taxon>Eukaryota</taxon>
        <taxon>Metazoa</taxon>
        <taxon>Ecdysozoa</taxon>
        <taxon>Nematoda</taxon>
        <taxon>Chromadorea</taxon>
        <taxon>Rhabditida</taxon>
        <taxon>Tylenchina</taxon>
        <taxon>Panagrolaimomorpha</taxon>
        <taxon>Strongyloidoidea</taxon>
        <taxon>Steinernematidae</taxon>
        <taxon>Steinernema</taxon>
    </lineage>
</organism>
<feature type="coiled-coil region" evidence="1">
    <location>
        <begin position="239"/>
        <end position="266"/>
    </location>
</feature>
<dbReference type="Proteomes" id="UP000298663">
    <property type="component" value="Unassembled WGS sequence"/>
</dbReference>
<accession>A0A4U5LTN4</accession>
<protein>
    <submittedName>
        <fullName evidence="2">Uncharacterized protein</fullName>
    </submittedName>
</protein>
<gene>
    <name evidence="2" type="ORF">L596_029107</name>
</gene>
<evidence type="ECO:0000313" key="3">
    <source>
        <dbReference type="Proteomes" id="UP000298663"/>
    </source>
</evidence>
<proteinExistence type="predicted"/>
<reference evidence="2 3" key="1">
    <citation type="journal article" date="2015" name="Genome Biol.">
        <title>Comparative genomics of Steinernema reveals deeply conserved gene regulatory networks.</title>
        <authorList>
            <person name="Dillman A.R."/>
            <person name="Macchietto M."/>
            <person name="Porter C.F."/>
            <person name="Rogers A."/>
            <person name="Williams B."/>
            <person name="Antoshechkin I."/>
            <person name="Lee M.M."/>
            <person name="Goodwin Z."/>
            <person name="Lu X."/>
            <person name="Lewis E.E."/>
            <person name="Goodrich-Blair H."/>
            <person name="Stock S.P."/>
            <person name="Adams B.J."/>
            <person name="Sternberg P.W."/>
            <person name="Mortazavi A."/>
        </authorList>
    </citation>
    <scope>NUCLEOTIDE SEQUENCE [LARGE SCALE GENOMIC DNA]</scope>
    <source>
        <strain evidence="2 3">ALL</strain>
    </source>
</reference>
<dbReference type="SUPFAM" id="SSF57850">
    <property type="entry name" value="RING/U-box"/>
    <property type="match status" value="1"/>
</dbReference>
<dbReference type="EMBL" id="AZBU02000012">
    <property type="protein sequence ID" value="TKR59439.1"/>
    <property type="molecule type" value="Genomic_DNA"/>
</dbReference>
<keyword evidence="1" id="KW-0175">Coiled coil</keyword>
<comment type="caution">
    <text evidence="2">The sequence shown here is derived from an EMBL/GenBank/DDBJ whole genome shotgun (WGS) entry which is preliminary data.</text>
</comment>
<keyword evidence="3" id="KW-1185">Reference proteome</keyword>
<sequence>MSVTVPSDQFIASFLYNDRLHMLAWEENNLLMYFSPQDDPPRAENDLPRAELSFKISNFRTIKNKYTRSIPIGENLLVGQTDCGNFQCYVINMRTKTAQVLPLQNMAPKTFAFCGTWLYYTNNENALLSMELMNLVEDSAFLQRHNPLEVPPCHLTCHSCNAILIKSCTFHCKWCAPEKGIIDLFLCGTCAINGHRTHMKHVKNAIFLSSTSKNNALSELKLDGLALNHDKQETIGQLVQQLEDCYTSLEEEYGALNAQIDQLKELPTITQNSLKAEMKS</sequence>
<evidence type="ECO:0000256" key="1">
    <source>
        <dbReference type="SAM" id="Coils"/>
    </source>
</evidence>
<evidence type="ECO:0000313" key="2">
    <source>
        <dbReference type="EMBL" id="TKR59439.1"/>
    </source>
</evidence>
<reference evidence="2 3" key="2">
    <citation type="journal article" date="2019" name="G3 (Bethesda)">
        <title>Hybrid Assembly of the Genome of the Entomopathogenic Nematode Steinernema carpocapsae Identifies the X-Chromosome.</title>
        <authorList>
            <person name="Serra L."/>
            <person name="Macchietto M."/>
            <person name="Macias-Munoz A."/>
            <person name="McGill C.J."/>
            <person name="Rodriguez I.M."/>
            <person name="Rodriguez B."/>
            <person name="Murad R."/>
            <person name="Mortazavi A."/>
        </authorList>
    </citation>
    <scope>NUCLEOTIDE SEQUENCE [LARGE SCALE GENOMIC DNA]</scope>
    <source>
        <strain evidence="2 3">ALL</strain>
    </source>
</reference>
<dbReference type="AlphaFoldDB" id="A0A4U5LTN4"/>